<proteinExistence type="predicted"/>
<dbReference type="Proteomes" id="UP000317085">
    <property type="component" value="Segment"/>
</dbReference>
<reference evidence="2" key="1">
    <citation type="submission" date="2019-05" db="EMBL/GenBank/DDBJ databases">
        <authorList>
            <person name="Matney K."/>
            <person name="Lacafta O."/>
            <person name="Ahmed J."/>
            <person name="Anderson S."/>
            <person name="Assadpour T."/>
            <person name="Espinosa K."/>
            <person name="Gadsden T."/>
            <person name="Graham A."/>
            <person name="Hajjar W."/>
            <person name="Howard T."/>
            <person name="Matsen K."/>
            <person name="Osu J."/>
            <person name="Rup E."/>
            <person name="Sang H."/>
            <person name="Wadi S."/>
            <person name="McNeal J."/>
            <person name="Temple L."/>
        </authorList>
    </citation>
    <scope>NUCLEOTIDE SEQUENCE [LARGE SCALE GENOMIC DNA]</scope>
</reference>
<keyword evidence="2" id="KW-1185">Reference proteome</keyword>
<name>A0A4Y6E7R4_9CAUD</name>
<evidence type="ECO:0000313" key="1">
    <source>
        <dbReference type="EMBL" id="QDF14191.1"/>
    </source>
</evidence>
<dbReference type="EMBL" id="MK880124">
    <property type="protein sequence ID" value="QDF14191.1"/>
    <property type="molecule type" value="Genomic_DNA"/>
</dbReference>
<sequence>MAIEVTETTVTTHTITYTEDASDGSKMAAALSGGTVSLSVMGAQYTLPLGDVATLAALLATVAEHGGPSTE</sequence>
<evidence type="ECO:0000313" key="2">
    <source>
        <dbReference type="Proteomes" id="UP000317085"/>
    </source>
</evidence>
<accession>A0A4Y6E7R4</accession>
<gene>
    <name evidence="1" type="primary">18</name>
    <name evidence="1" type="ORF">SEA_IAMGROOT_18</name>
</gene>
<organism evidence="1 2">
    <name type="scientific">Microbacterium phage IAmGroot</name>
    <dbReference type="NCBI Taxonomy" id="2588486"/>
    <lineage>
        <taxon>Viruses</taxon>
        <taxon>Duplodnaviria</taxon>
        <taxon>Heunggongvirae</taxon>
        <taxon>Uroviricota</taxon>
        <taxon>Caudoviricetes</taxon>
        <taxon>Casidaviridae</taxon>
        <taxon>Gardenstatevirus</taxon>
        <taxon>Gardenstatevirus iamgroot</taxon>
    </lineage>
</organism>
<protein>
    <submittedName>
        <fullName evidence="1">Uncharacterized protein</fullName>
    </submittedName>
</protein>